<evidence type="ECO:0000313" key="3">
    <source>
        <dbReference type="Proteomes" id="UP000281909"/>
    </source>
</evidence>
<proteinExistence type="predicted"/>
<feature type="signal peptide" evidence="1">
    <location>
        <begin position="1"/>
        <end position="22"/>
    </location>
</feature>
<dbReference type="EMBL" id="LR134318">
    <property type="protein sequence ID" value="VEF09565.1"/>
    <property type="molecule type" value="Genomic_DNA"/>
</dbReference>
<feature type="chain" id="PRO_5019256413" description="Lipoprotein" evidence="1">
    <location>
        <begin position="23"/>
        <end position="239"/>
    </location>
</feature>
<evidence type="ECO:0000313" key="2">
    <source>
        <dbReference type="EMBL" id="VEF09565.1"/>
    </source>
</evidence>
<keyword evidence="1" id="KW-0732">Signal</keyword>
<accession>A0A448DRX3</accession>
<evidence type="ECO:0008006" key="4">
    <source>
        <dbReference type="Google" id="ProtNLM"/>
    </source>
</evidence>
<organism evidence="2 3">
    <name type="scientific">Pseudomonas fluorescens</name>
    <dbReference type="NCBI Taxonomy" id="294"/>
    <lineage>
        <taxon>Bacteria</taxon>
        <taxon>Pseudomonadati</taxon>
        <taxon>Pseudomonadota</taxon>
        <taxon>Gammaproteobacteria</taxon>
        <taxon>Pseudomonadales</taxon>
        <taxon>Pseudomonadaceae</taxon>
        <taxon>Pseudomonas</taxon>
    </lineage>
</organism>
<dbReference type="OrthoDB" id="7202514at2"/>
<name>A0A448DRX3_PSEFL</name>
<reference evidence="2 3" key="1">
    <citation type="submission" date="2018-12" db="EMBL/GenBank/DDBJ databases">
        <authorList>
            <consortium name="Pathogen Informatics"/>
        </authorList>
    </citation>
    <scope>NUCLEOTIDE SEQUENCE [LARGE SCALE GENOMIC DNA]</scope>
    <source>
        <strain evidence="2 3">NCTC9428</strain>
    </source>
</reference>
<protein>
    <recommendedName>
        <fullName evidence="4">Lipoprotein</fullName>
    </recommendedName>
</protein>
<sequence length="239" mass="25936">MNLRLKSFIVLSSFALTAQVHAACDVNKFNGETLSRCKAWPAFNSQSIAAKATFVPDSAGAEDGVFDLQLSVINSATGNAFASYAKPGAYNSDAISFDDLIIDTARYRLAADVRAFGLRSRFMSHGSRANPYSKTDLALYVREGSRLRPVLEGLVVRKDFGEGTGECETKDTRIRRTIDIGPSSHGGFADLIVSSSGSVMKSFKSGKQCVSTTTQLKNTQVILTYDGQQYTVPEDLRGY</sequence>
<dbReference type="Proteomes" id="UP000281909">
    <property type="component" value="Chromosome"/>
</dbReference>
<dbReference type="AlphaFoldDB" id="A0A448DRX3"/>
<dbReference type="RefSeq" id="WP_126360932.1">
    <property type="nucleotide sequence ID" value="NZ_LR134318.1"/>
</dbReference>
<gene>
    <name evidence="2" type="ORF">NCTC9428_01341</name>
</gene>
<evidence type="ECO:0000256" key="1">
    <source>
        <dbReference type="SAM" id="SignalP"/>
    </source>
</evidence>